<reference evidence="3" key="1">
    <citation type="submission" date="2020-05" db="EMBL/GenBank/DDBJ databases">
        <authorList>
            <person name="Chiriac C."/>
            <person name="Salcher M."/>
            <person name="Ghai R."/>
            <person name="Kavagutti S V."/>
        </authorList>
    </citation>
    <scope>NUCLEOTIDE SEQUENCE</scope>
</reference>
<accession>A0A6J7FIZ9</accession>
<dbReference type="Pfam" id="PF03703">
    <property type="entry name" value="bPH_2"/>
    <property type="match status" value="1"/>
</dbReference>
<evidence type="ECO:0000256" key="1">
    <source>
        <dbReference type="SAM" id="Phobius"/>
    </source>
</evidence>
<sequence length="167" mass="19266">MAYPAKLLAPGESIVYELKPHWRGLIVPFFFFLIEIFLLTWLFITFSDNDGMRWILAAVFVIVVFGWSLIPFLRWLTTQYVFTDRRIIIRKGLITKQGRDMPLSKTNNITFSQGILGRMFNYGNLDIDSGNVDGSLIINDVPNVEEIQRDVYRLAEEDDARRRSGGA</sequence>
<evidence type="ECO:0000259" key="2">
    <source>
        <dbReference type="Pfam" id="PF03703"/>
    </source>
</evidence>
<dbReference type="EMBL" id="CAFBPZ010000003">
    <property type="protein sequence ID" value="CAB5033602.1"/>
    <property type="molecule type" value="Genomic_DNA"/>
</dbReference>
<organism evidence="3">
    <name type="scientific">freshwater metagenome</name>
    <dbReference type="NCBI Taxonomy" id="449393"/>
    <lineage>
        <taxon>unclassified sequences</taxon>
        <taxon>metagenomes</taxon>
        <taxon>ecological metagenomes</taxon>
    </lineage>
</organism>
<feature type="transmembrane region" description="Helical" evidence="1">
    <location>
        <begin position="52"/>
        <end position="76"/>
    </location>
</feature>
<evidence type="ECO:0000313" key="3">
    <source>
        <dbReference type="EMBL" id="CAB4892860.1"/>
    </source>
</evidence>
<dbReference type="InterPro" id="IPR005182">
    <property type="entry name" value="YdbS-like_PH"/>
</dbReference>
<gene>
    <name evidence="3" type="ORF">UFOPK3495_00504</name>
    <name evidence="4" type="ORF">UFOPK4237_00087</name>
</gene>
<proteinExistence type="predicted"/>
<dbReference type="PANTHER" id="PTHR37938">
    <property type="entry name" value="BLL0215 PROTEIN"/>
    <property type="match status" value="1"/>
</dbReference>
<keyword evidence="1" id="KW-0812">Transmembrane</keyword>
<feature type="domain" description="YdbS-like PH" evidence="2">
    <location>
        <begin position="75"/>
        <end position="149"/>
    </location>
</feature>
<keyword evidence="1" id="KW-0472">Membrane</keyword>
<name>A0A6J7FIZ9_9ZZZZ</name>
<dbReference type="AlphaFoldDB" id="A0A6J7FIZ9"/>
<feature type="transmembrane region" description="Helical" evidence="1">
    <location>
        <begin position="25"/>
        <end position="46"/>
    </location>
</feature>
<keyword evidence="1" id="KW-1133">Transmembrane helix</keyword>
<dbReference type="EMBL" id="CAFBMC010000018">
    <property type="protein sequence ID" value="CAB4892860.1"/>
    <property type="molecule type" value="Genomic_DNA"/>
</dbReference>
<dbReference type="PANTHER" id="PTHR37938:SF1">
    <property type="entry name" value="BLL0215 PROTEIN"/>
    <property type="match status" value="1"/>
</dbReference>
<evidence type="ECO:0000313" key="4">
    <source>
        <dbReference type="EMBL" id="CAB5033602.1"/>
    </source>
</evidence>
<protein>
    <submittedName>
        <fullName evidence="3">Unannotated protein</fullName>
    </submittedName>
</protein>